<keyword evidence="3" id="KW-1185">Reference proteome</keyword>
<feature type="region of interest" description="Disordered" evidence="1">
    <location>
        <begin position="215"/>
        <end position="242"/>
    </location>
</feature>
<dbReference type="EMBL" id="JBHSWU010000022">
    <property type="protein sequence ID" value="MFC6723514.1"/>
    <property type="molecule type" value="Genomic_DNA"/>
</dbReference>
<protein>
    <submittedName>
        <fullName evidence="2">Uncharacterized protein</fullName>
    </submittedName>
</protein>
<accession>A0ABD5RW87</accession>
<evidence type="ECO:0000256" key="1">
    <source>
        <dbReference type="SAM" id="MobiDB-lite"/>
    </source>
</evidence>
<feature type="compositionally biased region" description="Acidic residues" evidence="1">
    <location>
        <begin position="233"/>
        <end position="242"/>
    </location>
</feature>
<organism evidence="2 3">
    <name type="scientific">Halobium palmae</name>
    <dbReference type="NCBI Taxonomy" id="1776492"/>
    <lineage>
        <taxon>Archaea</taxon>
        <taxon>Methanobacteriati</taxon>
        <taxon>Methanobacteriota</taxon>
        <taxon>Stenosarchaea group</taxon>
        <taxon>Halobacteria</taxon>
        <taxon>Halobacteriales</taxon>
        <taxon>Haloferacaceae</taxon>
        <taxon>Halobium</taxon>
    </lineage>
</organism>
<evidence type="ECO:0000313" key="3">
    <source>
        <dbReference type="Proteomes" id="UP001596328"/>
    </source>
</evidence>
<dbReference type="AlphaFoldDB" id="A0ABD5RW87"/>
<sequence>MSDQLPSTNAEILGQVGTVKYEVNAARDEDGREHLKQALVEALDLAAALPDSEGVDLREQLENALTASEDERGYFLNEAAELLEGIKKQVSPSKSATAGEGEDSVMQSVDLPLDTPTLKRIEILVDEDKHKAIESVTDWIDWAIRERLTKVNRDLATTTNVTYEMPEETFEHAMLDHQWRELQCPEDREVDVVDTLYEYTGGGGLRFVNREGEEFDVPDDGVYEGGSFTRDSDEPEEDPMQQ</sequence>
<evidence type="ECO:0000313" key="2">
    <source>
        <dbReference type="EMBL" id="MFC6723514.1"/>
    </source>
</evidence>
<name>A0ABD5RW87_9EURY</name>
<gene>
    <name evidence="2" type="ORF">ACFQE1_03735</name>
</gene>
<reference evidence="2 3" key="1">
    <citation type="journal article" date="2019" name="Int. J. Syst. Evol. Microbiol.">
        <title>The Global Catalogue of Microorganisms (GCM) 10K type strain sequencing project: providing services to taxonomists for standard genome sequencing and annotation.</title>
        <authorList>
            <consortium name="The Broad Institute Genomics Platform"/>
            <consortium name="The Broad Institute Genome Sequencing Center for Infectious Disease"/>
            <person name="Wu L."/>
            <person name="Ma J."/>
        </authorList>
    </citation>
    <scope>NUCLEOTIDE SEQUENCE [LARGE SCALE GENOMIC DNA]</scope>
    <source>
        <strain evidence="2 3">NBRC 111368</strain>
    </source>
</reference>
<dbReference type="Proteomes" id="UP001596328">
    <property type="component" value="Unassembled WGS sequence"/>
</dbReference>
<proteinExistence type="predicted"/>
<comment type="caution">
    <text evidence="2">The sequence shown here is derived from an EMBL/GenBank/DDBJ whole genome shotgun (WGS) entry which is preliminary data.</text>
</comment>